<dbReference type="PANTHER" id="PTHR10302:SF0">
    <property type="entry name" value="SINGLE-STRANDED DNA-BINDING PROTEIN, MITOCHONDRIAL"/>
    <property type="match status" value="1"/>
</dbReference>
<dbReference type="InterPro" id="IPR000424">
    <property type="entry name" value="Primosome_PriB/ssb"/>
</dbReference>
<dbReference type="InterPro" id="IPR012340">
    <property type="entry name" value="NA-bd_OB-fold"/>
</dbReference>
<sequence>MINYAMLLGRVGKKDNRTLKNGSEMTSLSIATSRKYKDSSGNSQEQTTWHNISCFSKLAEVANKYVHVGDMIFVQGEIQHKKIEQGERAGQYAYSVHANEIKFVPGGKKSDGQSKPSQEKPATKQMDFEDDECPF</sequence>
<dbReference type="CDD" id="cd04496">
    <property type="entry name" value="SSB_OBF"/>
    <property type="match status" value="1"/>
</dbReference>
<dbReference type="GO" id="GO:0009295">
    <property type="term" value="C:nucleoid"/>
    <property type="evidence" value="ECO:0007669"/>
    <property type="project" value="TreeGrafter"/>
</dbReference>
<evidence type="ECO:0000313" key="4">
    <source>
        <dbReference type="EMBL" id="CAB4127098.1"/>
    </source>
</evidence>
<dbReference type="EMBL" id="LR798228">
    <property type="protein sequence ID" value="CAB5207290.1"/>
    <property type="molecule type" value="Genomic_DNA"/>
</dbReference>
<reference evidence="5" key="1">
    <citation type="submission" date="2020-04" db="EMBL/GenBank/DDBJ databases">
        <authorList>
            <person name="Chiriac C."/>
            <person name="Salcher M."/>
            <person name="Ghai R."/>
            <person name="Kavagutti S V."/>
        </authorList>
    </citation>
    <scope>NUCLEOTIDE SEQUENCE</scope>
</reference>
<dbReference type="EMBL" id="LR796198">
    <property type="protein sequence ID" value="CAB4127098.1"/>
    <property type="molecule type" value="Genomic_DNA"/>
</dbReference>
<name>A0A6J5LEL4_9CAUD</name>
<dbReference type="Gene3D" id="2.40.50.140">
    <property type="entry name" value="Nucleic acid-binding proteins"/>
    <property type="match status" value="1"/>
</dbReference>
<dbReference type="Pfam" id="PF00436">
    <property type="entry name" value="SSB"/>
    <property type="match status" value="1"/>
</dbReference>
<organism evidence="5">
    <name type="scientific">uncultured Caudovirales phage</name>
    <dbReference type="NCBI Taxonomy" id="2100421"/>
    <lineage>
        <taxon>Viruses</taxon>
        <taxon>Duplodnaviria</taxon>
        <taxon>Heunggongvirae</taxon>
        <taxon>Uroviricota</taxon>
        <taxon>Caudoviricetes</taxon>
        <taxon>Peduoviridae</taxon>
        <taxon>Maltschvirus</taxon>
        <taxon>Maltschvirus maltsch</taxon>
    </lineage>
</organism>
<dbReference type="NCBIfam" id="TIGR00621">
    <property type="entry name" value="ssb"/>
    <property type="match status" value="1"/>
</dbReference>
<keyword evidence="1 2" id="KW-0238">DNA-binding</keyword>
<dbReference type="GO" id="GO:0006260">
    <property type="term" value="P:DNA replication"/>
    <property type="evidence" value="ECO:0007669"/>
    <property type="project" value="InterPro"/>
</dbReference>
<dbReference type="PANTHER" id="PTHR10302">
    <property type="entry name" value="SINGLE-STRANDED DNA-BINDING PROTEIN"/>
    <property type="match status" value="1"/>
</dbReference>
<evidence type="ECO:0000256" key="1">
    <source>
        <dbReference type="ARBA" id="ARBA00023125"/>
    </source>
</evidence>
<dbReference type="SUPFAM" id="SSF50249">
    <property type="entry name" value="Nucleic acid-binding proteins"/>
    <property type="match status" value="1"/>
</dbReference>
<dbReference type="EMBL" id="LR796260">
    <property type="protein sequence ID" value="CAB4132485.1"/>
    <property type="molecule type" value="Genomic_DNA"/>
</dbReference>
<protein>
    <recommendedName>
        <fullName evidence="2">Single-stranded DNA-binding protein</fullName>
    </recommendedName>
</protein>
<dbReference type="GO" id="GO:0003697">
    <property type="term" value="F:single-stranded DNA binding"/>
    <property type="evidence" value="ECO:0007669"/>
    <property type="project" value="InterPro"/>
</dbReference>
<dbReference type="PROSITE" id="PS50935">
    <property type="entry name" value="SSB"/>
    <property type="match status" value="1"/>
</dbReference>
<feature type="region of interest" description="Disordered" evidence="3">
    <location>
        <begin position="104"/>
        <end position="135"/>
    </location>
</feature>
<proteinExistence type="predicted"/>
<evidence type="ECO:0000256" key="2">
    <source>
        <dbReference type="PIRNR" id="PIRNR002070"/>
    </source>
</evidence>
<evidence type="ECO:0000256" key="3">
    <source>
        <dbReference type="SAM" id="MobiDB-lite"/>
    </source>
</evidence>
<dbReference type="PIRSF" id="PIRSF002070">
    <property type="entry name" value="SSB"/>
    <property type="match status" value="1"/>
</dbReference>
<evidence type="ECO:0000313" key="6">
    <source>
        <dbReference type="EMBL" id="CAB4202552.1"/>
    </source>
</evidence>
<accession>A0A6J5LEL4</accession>
<dbReference type="InterPro" id="IPR011344">
    <property type="entry name" value="ssDNA-bd"/>
</dbReference>
<evidence type="ECO:0000313" key="5">
    <source>
        <dbReference type="EMBL" id="CAB4132485.1"/>
    </source>
</evidence>
<evidence type="ECO:0000313" key="7">
    <source>
        <dbReference type="EMBL" id="CAB5207290.1"/>
    </source>
</evidence>
<feature type="compositionally biased region" description="Basic and acidic residues" evidence="3">
    <location>
        <begin position="108"/>
        <end position="122"/>
    </location>
</feature>
<gene>
    <name evidence="6" type="ORF">UFOVP1363_18</name>
    <name evidence="7" type="ORF">UFOVP179_52</name>
    <name evidence="5" type="ORF">UFOVP260_27</name>
    <name evidence="4" type="ORF">UFOVP85_35</name>
</gene>
<dbReference type="EMBL" id="LR797327">
    <property type="protein sequence ID" value="CAB4202552.1"/>
    <property type="molecule type" value="Genomic_DNA"/>
</dbReference>